<organism evidence="3 4">
    <name type="scientific">Pedobacter alluvionis</name>
    <dbReference type="NCBI Taxonomy" id="475253"/>
    <lineage>
        <taxon>Bacteria</taxon>
        <taxon>Pseudomonadati</taxon>
        <taxon>Bacteroidota</taxon>
        <taxon>Sphingobacteriia</taxon>
        <taxon>Sphingobacteriales</taxon>
        <taxon>Sphingobacteriaceae</taxon>
        <taxon>Pedobacter</taxon>
    </lineage>
</organism>
<keyword evidence="1" id="KW-0812">Transmembrane</keyword>
<dbReference type="AlphaFoldDB" id="A0A497XMP1"/>
<dbReference type="EMBL" id="RCCK01000017">
    <property type="protein sequence ID" value="RLJ69300.1"/>
    <property type="molecule type" value="Genomic_DNA"/>
</dbReference>
<keyword evidence="1" id="KW-0472">Membrane</keyword>
<feature type="transmembrane region" description="Helical" evidence="1">
    <location>
        <begin position="21"/>
        <end position="39"/>
    </location>
</feature>
<feature type="transmembrane region" description="Helical" evidence="1">
    <location>
        <begin position="133"/>
        <end position="153"/>
    </location>
</feature>
<feature type="domain" description="Signal transduction histidine kinase internal region" evidence="2">
    <location>
        <begin position="173"/>
        <end position="238"/>
    </location>
</feature>
<keyword evidence="3" id="KW-0808">Transferase</keyword>
<evidence type="ECO:0000313" key="3">
    <source>
        <dbReference type="EMBL" id="RLJ69300.1"/>
    </source>
</evidence>
<sequence>MLSLRMPLIDRIVKFSLTHRFQTHVIFWLIVALLFMNRYDIEEYRQLDSIIYRQIYYISITMLASYFLAYLIIPKLMGSKNYFEVVVYFIAGSYLISACSRIAVIYLLEPLIRTPPFAQESLWEILSDLPKLVTHYFALSFSAAWVFAFVKLIRDQYVVQQRSLMLEKEKAETELKALRSQLNPHFLFNTLNNIYSLSLMNSPVTSKSIAGLSEILDHVLYRCNTAYVPLSSEINNPEASLEVLKESELF</sequence>
<protein>
    <submittedName>
        <fullName evidence="3">Histidine kinase</fullName>
    </submittedName>
</protein>
<proteinExistence type="predicted"/>
<feature type="transmembrane region" description="Helical" evidence="1">
    <location>
        <begin position="51"/>
        <end position="73"/>
    </location>
</feature>
<dbReference type="Pfam" id="PF06580">
    <property type="entry name" value="His_kinase"/>
    <property type="match status" value="1"/>
</dbReference>
<dbReference type="GO" id="GO:0016020">
    <property type="term" value="C:membrane"/>
    <property type="evidence" value="ECO:0007669"/>
    <property type="project" value="InterPro"/>
</dbReference>
<keyword evidence="3" id="KW-0418">Kinase</keyword>
<dbReference type="InterPro" id="IPR010559">
    <property type="entry name" value="Sig_transdc_His_kin_internal"/>
</dbReference>
<evidence type="ECO:0000256" key="1">
    <source>
        <dbReference type="SAM" id="Phobius"/>
    </source>
</evidence>
<dbReference type="PANTHER" id="PTHR34220:SF7">
    <property type="entry name" value="SENSOR HISTIDINE KINASE YPDA"/>
    <property type="match status" value="1"/>
</dbReference>
<dbReference type="PANTHER" id="PTHR34220">
    <property type="entry name" value="SENSOR HISTIDINE KINASE YPDA"/>
    <property type="match status" value="1"/>
</dbReference>
<accession>A0A497XMP1</accession>
<keyword evidence="1" id="KW-1133">Transmembrane helix</keyword>
<dbReference type="GO" id="GO:0000155">
    <property type="term" value="F:phosphorelay sensor kinase activity"/>
    <property type="evidence" value="ECO:0007669"/>
    <property type="project" value="InterPro"/>
</dbReference>
<gene>
    <name evidence="3" type="ORF">BCL90_5220</name>
</gene>
<evidence type="ECO:0000259" key="2">
    <source>
        <dbReference type="Pfam" id="PF06580"/>
    </source>
</evidence>
<feature type="transmembrane region" description="Helical" evidence="1">
    <location>
        <begin position="85"/>
        <end position="108"/>
    </location>
</feature>
<comment type="caution">
    <text evidence="3">The sequence shown here is derived from an EMBL/GenBank/DDBJ whole genome shotgun (WGS) entry which is preliminary data.</text>
</comment>
<dbReference type="InterPro" id="IPR050640">
    <property type="entry name" value="Bact_2-comp_sensor_kinase"/>
</dbReference>
<reference evidence="3 4" key="1">
    <citation type="submission" date="2018-10" db="EMBL/GenBank/DDBJ databases">
        <title>Genomic Encyclopedia of Archaeal and Bacterial Type Strains, Phase II (KMG-II): from individual species to whole genera.</title>
        <authorList>
            <person name="Goeker M."/>
        </authorList>
    </citation>
    <scope>NUCLEOTIDE SEQUENCE [LARGE SCALE GENOMIC DNA]</scope>
    <source>
        <strain evidence="3 4">DSM 19624</strain>
    </source>
</reference>
<dbReference type="Proteomes" id="UP000273898">
    <property type="component" value="Unassembled WGS sequence"/>
</dbReference>
<name>A0A497XMP1_9SPHI</name>
<evidence type="ECO:0000313" key="4">
    <source>
        <dbReference type="Proteomes" id="UP000273898"/>
    </source>
</evidence>